<dbReference type="Pfam" id="PF01075">
    <property type="entry name" value="Glyco_transf_9"/>
    <property type="match status" value="1"/>
</dbReference>
<gene>
    <name evidence="3" type="ORF">E6K73_11505</name>
</gene>
<proteinExistence type="predicted"/>
<sequence length="340" mass="38223">MRIETPAGGFRRIDVLRLSSLGDVVLTLPVVQALGRAFPAARLVYWVKQEYADLVRFDPAVSHVRILERDARRLEDVVAMGAELEDSDLIVDLHGNLRTRVLTFRQRAPVLRARSDRLRRARWVHARWSRPAPGPTLERYAATLAPLGIPVPAAPRQCAGEEAEAWAERWMEAWKPDRPPLAICPWARHFTKRWPEERWLSLHERLVGAGEWLLYFSLEAERRELPSLAERVARDARAHWCTEPLPRMAALLGRCRGAVCCDSGLMHLAAARGIKVVALFGSTAPELGFAPAGTGHVVLCRHELCQPCTLHGRRACPKRHFRCMLEIQPEEVAGAAARIG</sequence>
<evidence type="ECO:0000313" key="3">
    <source>
        <dbReference type="EMBL" id="TMQ48612.1"/>
    </source>
</evidence>
<protein>
    <submittedName>
        <fullName evidence="3">Glycosyltransferase family 9 protein</fullName>
    </submittedName>
</protein>
<dbReference type="SUPFAM" id="SSF53756">
    <property type="entry name" value="UDP-Glycosyltransferase/glycogen phosphorylase"/>
    <property type="match status" value="1"/>
</dbReference>
<dbReference type="InterPro" id="IPR051199">
    <property type="entry name" value="LPS_LOS_Heptosyltrfase"/>
</dbReference>
<dbReference type="GO" id="GO:0005829">
    <property type="term" value="C:cytosol"/>
    <property type="evidence" value="ECO:0007669"/>
    <property type="project" value="TreeGrafter"/>
</dbReference>
<dbReference type="GO" id="GO:0008713">
    <property type="term" value="F:ADP-heptose-lipopolysaccharide heptosyltransferase activity"/>
    <property type="evidence" value="ECO:0007669"/>
    <property type="project" value="TreeGrafter"/>
</dbReference>
<dbReference type="InterPro" id="IPR002201">
    <property type="entry name" value="Glyco_trans_9"/>
</dbReference>
<evidence type="ECO:0000256" key="2">
    <source>
        <dbReference type="ARBA" id="ARBA00022679"/>
    </source>
</evidence>
<reference evidence="3 4" key="1">
    <citation type="journal article" date="2019" name="Nat. Microbiol.">
        <title>Mediterranean grassland soil C-N compound turnover is dependent on rainfall and depth, and is mediated by genomically divergent microorganisms.</title>
        <authorList>
            <person name="Diamond S."/>
            <person name="Andeer P.F."/>
            <person name="Li Z."/>
            <person name="Crits-Christoph A."/>
            <person name="Burstein D."/>
            <person name="Anantharaman K."/>
            <person name="Lane K.R."/>
            <person name="Thomas B.C."/>
            <person name="Pan C."/>
            <person name="Northen T.R."/>
            <person name="Banfield J.F."/>
        </authorList>
    </citation>
    <scope>NUCLEOTIDE SEQUENCE [LARGE SCALE GENOMIC DNA]</scope>
    <source>
        <strain evidence="3">WS_3</strain>
    </source>
</reference>
<evidence type="ECO:0000313" key="4">
    <source>
        <dbReference type="Proteomes" id="UP000320184"/>
    </source>
</evidence>
<organism evidence="3 4">
    <name type="scientific">Eiseniibacteriota bacterium</name>
    <dbReference type="NCBI Taxonomy" id="2212470"/>
    <lineage>
        <taxon>Bacteria</taxon>
        <taxon>Candidatus Eiseniibacteriota</taxon>
    </lineage>
</organism>
<accession>A0A538SB60</accession>
<keyword evidence="2 3" id="KW-0808">Transferase</keyword>
<dbReference type="AlphaFoldDB" id="A0A538SB60"/>
<dbReference type="CDD" id="cd03789">
    <property type="entry name" value="GT9_LPS_heptosyltransferase"/>
    <property type="match status" value="1"/>
</dbReference>
<dbReference type="PANTHER" id="PTHR30160">
    <property type="entry name" value="TETRAACYLDISACCHARIDE 4'-KINASE-RELATED"/>
    <property type="match status" value="1"/>
</dbReference>
<dbReference type="EMBL" id="VBOT01000136">
    <property type="protein sequence ID" value="TMQ48612.1"/>
    <property type="molecule type" value="Genomic_DNA"/>
</dbReference>
<comment type="caution">
    <text evidence="3">The sequence shown here is derived from an EMBL/GenBank/DDBJ whole genome shotgun (WGS) entry which is preliminary data.</text>
</comment>
<keyword evidence="1" id="KW-0328">Glycosyltransferase</keyword>
<dbReference type="Proteomes" id="UP000320184">
    <property type="component" value="Unassembled WGS sequence"/>
</dbReference>
<name>A0A538SB60_UNCEI</name>
<evidence type="ECO:0000256" key="1">
    <source>
        <dbReference type="ARBA" id="ARBA00022676"/>
    </source>
</evidence>
<dbReference type="Gene3D" id="3.40.50.2000">
    <property type="entry name" value="Glycogen Phosphorylase B"/>
    <property type="match status" value="2"/>
</dbReference>
<dbReference type="GO" id="GO:0009244">
    <property type="term" value="P:lipopolysaccharide core region biosynthetic process"/>
    <property type="evidence" value="ECO:0007669"/>
    <property type="project" value="TreeGrafter"/>
</dbReference>